<dbReference type="Proteomes" id="UP000584325">
    <property type="component" value="Unassembled WGS sequence"/>
</dbReference>
<dbReference type="Proteomes" id="UP000298763">
    <property type="component" value="Chromosome"/>
</dbReference>
<evidence type="ECO:0000256" key="1">
    <source>
        <dbReference type="SAM" id="MobiDB-lite"/>
    </source>
</evidence>
<dbReference type="AlphaFoldDB" id="A0A4P8HRJ3"/>
<sequence length="160" mass="17487">MKLFHTISAVFLAAGIACSGAAGAAKLDPDHYLLSADVMNKMKAIEVEFEKNGHKSSTSDDEDDDGAGKRDGKNKNGNPTPEELVREIEQDKVAMAALKRHGLTSRDYALTSFAMLHAGFYVMFEESMDKKGAADMLAKFTREQRANVAFVRAMNPGKKK</sequence>
<evidence type="ECO:0000313" key="4">
    <source>
        <dbReference type="EMBL" id="QCP12469.1"/>
    </source>
</evidence>
<evidence type="ECO:0000256" key="2">
    <source>
        <dbReference type="SAM" id="SignalP"/>
    </source>
</evidence>
<evidence type="ECO:0000313" key="5">
    <source>
        <dbReference type="Proteomes" id="UP000298763"/>
    </source>
</evidence>
<dbReference type="EMBL" id="CP040017">
    <property type="protein sequence ID" value="QCP12469.1"/>
    <property type="molecule type" value="Genomic_DNA"/>
</dbReference>
<proteinExistence type="predicted"/>
<organism evidence="3 6">
    <name type="scientific">Pseudoduganella umbonata</name>
    <dbReference type="NCBI Taxonomy" id="864828"/>
    <lineage>
        <taxon>Bacteria</taxon>
        <taxon>Pseudomonadati</taxon>
        <taxon>Pseudomonadota</taxon>
        <taxon>Betaproteobacteria</taxon>
        <taxon>Burkholderiales</taxon>
        <taxon>Oxalobacteraceae</taxon>
        <taxon>Telluria group</taxon>
        <taxon>Pseudoduganella</taxon>
    </lineage>
</organism>
<dbReference type="EMBL" id="JACHXS010000005">
    <property type="protein sequence ID" value="MBB3222242.1"/>
    <property type="molecule type" value="Genomic_DNA"/>
</dbReference>
<keyword evidence="5" id="KW-1185">Reference proteome</keyword>
<feature type="signal peptide" evidence="2">
    <location>
        <begin position="1"/>
        <end position="24"/>
    </location>
</feature>
<reference evidence="3 6" key="2">
    <citation type="submission" date="2020-08" db="EMBL/GenBank/DDBJ databases">
        <title>Genomic Encyclopedia of Type Strains, Phase III (KMG-III): the genomes of soil and plant-associated and newly described type strains.</title>
        <authorList>
            <person name="Whitman W."/>
        </authorList>
    </citation>
    <scope>NUCLEOTIDE SEQUENCE [LARGE SCALE GENOMIC DNA]</scope>
    <source>
        <strain evidence="3 6">CECT 7753</strain>
    </source>
</reference>
<feature type="region of interest" description="Disordered" evidence="1">
    <location>
        <begin position="50"/>
        <end position="85"/>
    </location>
</feature>
<dbReference type="RefSeq" id="WP_137315303.1">
    <property type="nucleotide sequence ID" value="NZ_CP040017.1"/>
</dbReference>
<feature type="chain" id="PRO_5044607392" evidence="2">
    <location>
        <begin position="25"/>
        <end position="160"/>
    </location>
</feature>
<accession>A0A4P8HRJ3</accession>
<evidence type="ECO:0000313" key="3">
    <source>
        <dbReference type="EMBL" id="MBB3222242.1"/>
    </source>
</evidence>
<gene>
    <name evidence="4" type="ORF">FCL38_20095</name>
    <name evidence="3" type="ORF">FHS02_003061</name>
</gene>
<dbReference type="OrthoDB" id="8758950at2"/>
<evidence type="ECO:0000313" key="6">
    <source>
        <dbReference type="Proteomes" id="UP000584325"/>
    </source>
</evidence>
<keyword evidence="2" id="KW-0732">Signal</keyword>
<reference evidence="4 5" key="1">
    <citation type="submission" date="2019-05" db="EMBL/GenBank/DDBJ databases">
        <title>Draft Genome Sequences of Six Type Strains of the Genus Massilia.</title>
        <authorList>
            <person name="Miess H."/>
            <person name="Frediansyhah A."/>
            <person name="Gross H."/>
        </authorList>
    </citation>
    <scope>NUCLEOTIDE SEQUENCE [LARGE SCALE GENOMIC DNA]</scope>
    <source>
        <strain evidence="4 5">DSMZ 26121</strain>
    </source>
</reference>
<protein>
    <submittedName>
        <fullName evidence="3">Uncharacterized protein</fullName>
    </submittedName>
</protein>
<name>A0A4P8HRJ3_9BURK</name>
<dbReference type="PROSITE" id="PS51257">
    <property type="entry name" value="PROKAR_LIPOPROTEIN"/>
    <property type="match status" value="1"/>
</dbReference>